<feature type="region of interest" description="Disordered" evidence="1">
    <location>
        <begin position="169"/>
        <end position="323"/>
    </location>
</feature>
<feature type="region of interest" description="Disordered" evidence="1">
    <location>
        <begin position="357"/>
        <end position="379"/>
    </location>
</feature>
<reference evidence="4" key="1">
    <citation type="journal article" date="2020" name="bioRxiv">
        <title>Chromosome-level reference genome of the European wasp spider Argiope bruennichi: a resource for studies on range expansion and evolutionary adaptation.</title>
        <authorList>
            <person name="Sheffer M.M."/>
            <person name="Hoppe A."/>
            <person name="Krehenwinkel H."/>
            <person name="Uhl G."/>
            <person name="Kuss A.W."/>
            <person name="Jensen L."/>
            <person name="Jensen C."/>
            <person name="Gillespie R.G."/>
            <person name="Hoff K.J."/>
            <person name="Prost S."/>
        </authorList>
    </citation>
    <scope>NUCLEOTIDE SEQUENCE</scope>
</reference>
<dbReference type="SMART" id="SM00214">
    <property type="entry name" value="VWC"/>
    <property type="match status" value="2"/>
</dbReference>
<feature type="compositionally biased region" description="Basic and acidic residues" evidence="1">
    <location>
        <begin position="239"/>
        <end position="252"/>
    </location>
</feature>
<dbReference type="GO" id="GO:0005886">
    <property type="term" value="C:plasma membrane"/>
    <property type="evidence" value="ECO:0007669"/>
    <property type="project" value="TreeGrafter"/>
</dbReference>
<keyword evidence="2" id="KW-0732">Signal</keyword>
<accession>A0A8T0EX54</accession>
<comment type="caution">
    <text evidence="4">The sequence shown here is derived from an EMBL/GenBank/DDBJ whole genome shotgun (WGS) entry which is preliminary data.</text>
</comment>
<dbReference type="PANTHER" id="PTHR46439:SF1">
    <property type="entry name" value="CYSTEINE-RICH MOTOR NEURON 1 PROTEIN"/>
    <property type="match status" value="1"/>
</dbReference>
<dbReference type="Gene3D" id="2.10.70.10">
    <property type="entry name" value="Complement Module, domain 1"/>
    <property type="match status" value="1"/>
</dbReference>
<reference evidence="4" key="2">
    <citation type="submission" date="2020-06" db="EMBL/GenBank/DDBJ databases">
        <authorList>
            <person name="Sheffer M."/>
        </authorList>
    </citation>
    <scope>NUCLEOTIDE SEQUENCE</scope>
</reference>
<feature type="compositionally biased region" description="Polar residues" evidence="1">
    <location>
        <begin position="367"/>
        <end position="378"/>
    </location>
</feature>
<feature type="region of interest" description="Disordered" evidence="1">
    <location>
        <begin position="448"/>
        <end position="486"/>
    </location>
</feature>
<dbReference type="Proteomes" id="UP000807504">
    <property type="component" value="Unassembled WGS sequence"/>
</dbReference>
<feature type="signal peptide" evidence="2">
    <location>
        <begin position="1"/>
        <end position="21"/>
    </location>
</feature>
<feature type="chain" id="PRO_5035879125" evidence="2">
    <location>
        <begin position="22"/>
        <end position="486"/>
    </location>
</feature>
<evidence type="ECO:0000256" key="2">
    <source>
        <dbReference type="SAM" id="SignalP"/>
    </source>
</evidence>
<feature type="compositionally biased region" description="Basic and acidic residues" evidence="1">
    <location>
        <begin position="208"/>
        <end position="218"/>
    </location>
</feature>
<feature type="compositionally biased region" description="Low complexity" evidence="1">
    <location>
        <begin position="181"/>
        <end position="197"/>
    </location>
</feature>
<gene>
    <name evidence="4" type="ORF">HNY73_013166</name>
</gene>
<organism evidence="4 5">
    <name type="scientific">Argiope bruennichi</name>
    <name type="common">Wasp spider</name>
    <name type="synonym">Aranea bruennichi</name>
    <dbReference type="NCBI Taxonomy" id="94029"/>
    <lineage>
        <taxon>Eukaryota</taxon>
        <taxon>Metazoa</taxon>
        <taxon>Ecdysozoa</taxon>
        <taxon>Arthropoda</taxon>
        <taxon>Chelicerata</taxon>
        <taxon>Arachnida</taxon>
        <taxon>Araneae</taxon>
        <taxon>Araneomorphae</taxon>
        <taxon>Entelegynae</taxon>
        <taxon>Araneoidea</taxon>
        <taxon>Araneidae</taxon>
        <taxon>Argiope</taxon>
    </lineage>
</organism>
<dbReference type="PANTHER" id="PTHR46439">
    <property type="entry name" value="CYSTEINE-RICH MOTOR NEURON 1 PROTEIN"/>
    <property type="match status" value="1"/>
</dbReference>
<feature type="compositionally biased region" description="Low complexity" evidence="1">
    <location>
        <begin position="402"/>
        <end position="417"/>
    </location>
</feature>
<keyword evidence="5" id="KW-1185">Reference proteome</keyword>
<dbReference type="Pfam" id="PF23334">
    <property type="entry name" value="VWC2L_2nd"/>
    <property type="match status" value="1"/>
</dbReference>
<protein>
    <submittedName>
        <fullName evidence="4">von Willebrand factor C and EGF like protein</fullName>
    </submittedName>
</protein>
<dbReference type="AlphaFoldDB" id="A0A8T0EX54"/>
<dbReference type="PROSITE" id="PS50184">
    <property type="entry name" value="VWFC_2"/>
    <property type="match status" value="2"/>
</dbReference>
<evidence type="ECO:0000313" key="4">
    <source>
        <dbReference type="EMBL" id="KAF8782935.1"/>
    </source>
</evidence>
<evidence type="ECO:0000313" key="5">
    <source>
        <dbReference type="Proteomes" id="UP000807504"/>
    </source>
</evidence>
<feature type="compositionally biased region" description="Acidic residues" evidence="1">
    <location>
        <begin position="256"/>
        <end position="275"/>
    </location>
</feature>
<feature type="domain" description="VWFC" evidence="3">
    <location>
        <begin position="38"/>
        <end position="98"/>
    </location>
</feature>
<feature type="domain" description="VWFC" evidence="3">
    <location>
        <begin position="99"/>
        <end position="159"/>
    </location>
</feature>
<proteinExistence type="predicted"/>
<name>A0A8T0EX54_ARGBR</name>
<evidence type="ECO:0000256" key="1">
    <source>
        <dbReference type="SAM" id="MobiDB-lite"/>
    </source>
</evidence>
<feature type="compositionally biased region" description="Basic and acidic residues" evidence="1">
    <location>
        <begin position="477"/>
        <end position="486"/>
    </location>
</feature>
<feature type="compositionally biased region" description="Basic and acidic residues" evidence="1">
    <location>
        <begin position="357"/>
        <end position="366"/>
    </location>
</feature>
<dbReference type="InterPro" id="IPR052624">
    <property type="entry name" value="CRIM1"/>
</dbReference>
<feature type="region of interest" description="Disordered" evidence="1">
    <location>
        <begin position="392"/>
        <end position="433"/>
    </location>
</feature>
<dbReference type="EMBL" id="JABXBU010001863">
    <property type="protein sequence ID" value="KAF8782935.1"/>
    <property type="molecule type" value="Genomic_DNA"/>
</dbReference>
<feature type="compositionally biased region" description="Basic and acidic residues" evidence="1">
    <location>
        <begin position="293"/>
        <end position="303"/>
    </location>
</feature>
<dbReference type="SUPFAM" id="SSF57603">
    <property type="entry name" value="FnI-like domain"/>
    <property type="match status" value="2"/>
</dbReference>
<dbReference type="InterPro" id="IPR001007">
    <property type="entry name" value="VWF_dom"/>
</dbReference>
<evidence type="ECO:0000259" key="3">
    <source>
        <dbReference type="PROSITE" id="PS50184"/>
    </source>
</evidence>
<sequence>MNMNFFLIPAILFAFFHLSQAGPLRIQKRAAFYIANETACVVDNTVYNSGDPIPTDDPCEACRCRPPGFACVLKECESKPGCRAVRRAGQCCPEFICGCEHNGRMYRDGDEIRDSQNPCYTCHCQGSSIACAFVDCFFRVDCAPEYVPGECCPHYNHCATIDSDNSTNIDFALPTEKPQTNEETTVSSKTSESPLSSEIPENIADTQVTKKENDKDSSEVLPPESLDSSLLFSANEGEESNKDTQTTKKDASSESVSDENSEEMLLDAAESSEESSSEKKIENVTEILNADFEIIKDEEKPTESEIIPEQGPSEGGAESRCRTTVEVPKTETLNYNSDAKVAPETVETVTTVVEVKEQTSSEKVDVETSSSPAVSNEPEQVLFKALSDVAEENNKQETTVKSNEVTTSQTTVEVSDSATSKVADISTPSSLSHPWKLGWGNKEKVAWEEQGEQTVPSTEAPKVSEGETSTTVVAEVSSEKVEPSKD</sequence>